<dbReference type="SUPFAM" id="SSF52440">
    <property type="entry name" value="PreATP-grasp domain"/>
    <property type="match status" value="1"/>
</dbReference>
<feature type="domain" description="Glutathionylspermidine synthase pre-ATP-grasp-like" evidence="6">
    <location>
        <begin position="8"/>
        <end position="391"/>
    </location>
</feature>
<dbReference type="GO" id="GO:0016874">
    <property type="term" value="F:ligase activity"/>
    <property type="evidence" value="ECO:0007669"/>
    <property type="project" value="UniProtKB-KW"/>
</dbReference>
<accession>A0A164NZP4</accession>
<keyword evidence="1" id="KW-0436">Ligase</keyword>
<sequence length="401" mass="46061">MDLPIFGDKTQEGYALPDFYFMSQKEKNELHAATKDVWDIFCKFNKLLRQADDDLMLQLGFPKVLLPYLRIKSIDFESVIARVDWIYHEGSWKLIEINADTPFLIKECFWANNVAAKQTGRESSNEGMDTHLSEVITKAIYEGLDQLDLQDGNVIFSTNDEYIESWYTASYLRELSLYPSRLVPLQKLTITPGEGLYDENGEKIDVLVRHTYPIEFLMDDVDKGSQEQIGLSLLELVQQRKLVIINPMSAFLMQNKANLVVIWGLMEQGKYFDEKEQKIIKKHFLPAYLEADNFHKSSQSYVKKPCFGREGNTVTIYDGSDETSSNHDYADFQYIYQLYAPMPKREFNTGKRLEEFSMLFGSFIVGNKPSAIGLRAGGKITQDGDHFVPIYLSSAVNNKDL</sequence>
<evidence type="ECO:0000313" key="8">
    <source>
        <dbReference type="Proteomes" id="UP000076482"/>
    </source>
</evidence>
<keyword evidence="5" id="KW-0460">Magnesium</keyword>
<organism evidence="7 8">
    <name type="scientific">Bacillus cereus</name>
    <dbReference type="NCBI Taxonomy" id="1396"/>
    <lineage>
        <taxon>Bacteria</taxon>
        <taxon>Bacillati</taxon>
        <taxon>Bacillota</taxon>
        <taxon>Bacilli</taxon>
        <taxon>Bacillales</taxon>
        <taxon>Bacillaceae</taxon>
        <taxon>Bacillus</taxon>
        <taxon>Bacillus cereus group</taxon>
    </lineage>
</organism>
<evidence type="ECO:0000256" key="2">
    <source>
        <dbReference type="ARBA" id="ARBA00022723"/>
    </source>
</evidence>
<evidence type="ECO:0000259" key="6">
    <source>
        <dbReference type="Pfam" id="PF03738"/>
    </source>
</evidence>
<gene>
    <name evidence="7" type="ORF">B4088_2787</name>
</gene>
<dbReference type="InterPro" id="IPR005494">
    <property type="entry name" value="GSPS_pre-ATP-grasp-like_dom"/>
</dbReference>
<protein>
    <recommendedName>
        <fullName evidence="6">Glutathionylspermidine synthase pre-ATP-grasp-like domain-containing protein</fullName>
    </recommendedName>
</protein>
<proteinExistence type="predicted"/>
<keyword evidence="3" id="KW-0547">Nucleotide-binding</keyword>
<dbReference type="PATRIC" id="fig|1396.535.peg.1833"/>
<evidence type="ECO:0000256" key="3">
    <source>
        <dbReference type="ARBA" id="ARBA00022741"/>
    </source>
</evidence>
<evidence type="ECO:0000256" key="4">
    <source>
        <dbReference type="ARBA" id="ARBA00022840"/>
    </source>
</evidence>
<comment type="caution">
    <text evidence="7">The sequence shown here is derived from an EMBL/GenBank/DDBJ whole genome shotgun (WGS) entry which is preliminary data.</text>
</comment>
<keyword evidence="2" id="KW-0479">Metal-binding</keyword>
<dbReference type="Pfam" id="PF03738">
    <property type="entry name" value="GSP_synth"/>
    <property type="match status" value="1"/>
</dbReference>
<keyword evidence="4" id="KW-0067">ATP-binding</keyword>
<name>A0A164NZP4_BACCE</name>
<evidence type="ECO:0000313" key="7">
    <source>
        <dbReference type="EMBL" id="KZD66030.1"/>
    </source>
</evidence>
<dbReference type="Gene3D" id="3.30.1490.330">
    <property type="match status" value="1"/>
</dbReference>
<reference evidence="7 8" key="1">
    <citation type="submission" date="2015-09" db="EMBL/GenBank/DDBJ databases">
        <title>Bacillus cereus food isolates.</title>
        <authorList>
            <person name="Boekhorst J."/>
        </authorList>
    </citation>
    <scope>NUCLEOTIDE SEQUENCE [LARGE SCALE GENOMIC DNA]</scope>
    <source>
        <strain evidence="7 8">B4088</strain>
    </source>
</reference>
<evidence type="ECO:0000256" key="1">
    <source>
        <dbReference type="ARBA" id="ARBA00022598"/>
    </source>
</evidence>
<dbReference type="EMBL" id="LJKE01000045">
    <property type="protein sequence ID" value="KZD66030.1"/>
    <property type="molecule type" value="Genomic_DNA"/>
</dbReference>
<dbReference type="GO" id="GO:0046872">
    <property type="term" value="F:metal ion binding"/>
    <property type="evidence" value="ECO:0007669"/>
    <property type="project" value="UniProtKB-KW"/>
</dbReference>
<evidence type="ECO:0000256" key="5">
    <source>
        <dbReference type="ARBA" id="ARBA00022842"/>
    </source>
</evidence>
<dbReference type="AlphaFoldDB" id="A0A164NZP4"/>
<dbReference type="InterPro" id="IPR016185">
    <property type="entry name" value="PreATP-grasp_dom_sf"/>
</dbReference>
<dbReference type="SUPFAM" id="SSF56059">
    <property type="entry name" value="Glutathione synthetase ATP-binding domain-like"/>
    <property type="match status" value="1"/>
</dbReference>
<dbReference type="GO" id="GO:0005524">
    <property type="term" value="F:ATP binding"/>
    <property type="evidence" value="ECO:0007669"/>
    <property type="project" value="UniProtKB-KW"/>
</dbReference>
<dbReference type="Proteomes" id="UP000076482">
    <property type="component" value="Unassembled WGS sequence"/>
</dbReference>
<dbReference type="RefSeq" id="WP_063261255.1">
    <property type="nucleotide sequence ID" value="NZ_LJKE01000045.1"/>
</dbReference>